<keyword evidence="5 7" id="KW-1133">Transmembrane helix</keyword>
<dbReference type="EMBL" id="JAATJA010000001">
    <property type="protein sequence ID" value="NJB66956.1"/>
    <property type="molecule type" value="Genomic_DNA"/>
</dbReference>
<protein>
    <submittedName>
        <fullName evidence="9">Putative membrane protein YeiH</fullName>
    </submittedName>
</protein>
<evidence type="ECO:0000313" key="9">
    <source>
        <dbReference type="EMBL" id="NJB66956.1"/>
    </source>
</evidence>
<dbReference type="PANTHER" id="PTHR30506">
    <property type="entry name" value="INNER MEMBRANE PROTEIN"/>
    <property type="match status" value="1"/>
</dbReference>
<evidence type="ECO:0000256" key="4">
    <source>
        <dbReference type="ARBA" id="ARBA00022692"/>
    </source>
</evidence>
<feature type="transmembrane region" description="Helical" evidence="7">
    <location>
        <begin position="28"/>
        <end position="50"/>
    </location>
</feature>
<comment type="similarity">
    <text evidence="2">Belongs to the UPF0126 family.</text>
</comment>
<dbReference type="AlphaFoldDB" id="A0A846QE09"/>
<evidence type="ECO:0000256" key="6">
    <source>
        <dbReference type="ARBA" id="ARBA00023136"/>
    </source>
</evidence>
<dbReference type="GO" id="GO:0005886">
    <property type="term" value="C:plasma membrane"/>
    <property type="evidence" value="ECO:0007669"/>
    <property type="project" value="UniProtKB-SubCell"/>
</dbReference>
<dbReference type="PANTHER" id="PTHR30506:SF3">
    <property type="entry name" value="UPF0126 INNER MEMBRANE PROTEIN YADS-RELATED"/>
    <property type="match status" value="1"/>
</dbReference>
<keyword evidence="3" id="KW-1003">Cell membrane</keyword>
<feature type="domain" description="Glycine transporter" evidence="8">
    <location>
        <begin position="4"/>
        <end position="78"/>
    </location>
</feature>
<evidence type="ECO:0000256" key="2">
    <source>
        <dbReference type="ARBA" id="ARBA00008193"/>
    </source>
</evidence>
<evidence type="ECO:0000313" key="10">
    <source>
        <dbReference type="Proteomes" id="UP000580856"/>
    </source>
</evidence>
<sequence length="210" mass="21988">MLYFLDIFGTLIFAISGAFKASRRELDILGALVLATATGVGGGIIRDMVLGATPPAAFHDESYLFVCLAGGVTVIFIAPRIARRWNMVMAADALGLGVFSAIGAAKAAAYGLGPMGTIMMAALTAVGGGVIRDVLVCEVPAVIRTDFYATAAILGGATFVALHACGVGQSWLLFATTITATGLRLLAMRFHLRLPKVRRLDESAIPNERD</sequence>
<evidence type="ECO:0000256" key="1">
    <source>
        <dbReference type="ARBA" id="ARBA00004651"/>
    </source>
</evidence>
<dbReference type="InterPro" id="IPR005115">
    <property type="entry name" value="Gly_transporter"/>
</dbReference>
<feature type="transmembrane region" description="Helical" evidence="7">
    <location>
        <begin position="118"/>
        <end position="135"/>
    </location>
</feature>
<name>A0A846QE09_9BACT</name>
<evidence type="ECO:0000256" key="7">
    <source>
        <dbReference type="SAM" id="Phobius"/>
    </source>
</evidence>
<proteinExistence type="inferred from homology"/>
<keyword evidence="10" id="KW-1185">Reference proteome</keyword>
<evidence type="ECO:0000256" key="3">
    <source>
        <dbReference type="ARBA" id="ARBA00022475"/>
    </source>
</evidence>
<dbReference type="Pfam" id="PF03458">
    <property type="entry name" value="Gly_transporter"/>
    <property type="match status" value="2"/>
</dbReference>
<organism evidence="9 10">
    <name type="scientific">Desulfobaculum xiamenense</name>
    <dbReference type="NCBI Taxonomy" id="995050"/>
    <lineage>
        <taxon>Bacteria</taxon>
        <taxon>Pseudomonadati</taxon>
        <taxon>Thermodesulfobacteriota</taxon>
        <taxon>Desulfovibrionia</taxon>
        <taxon>Desulfovibrionales</taxon>
        <taxon>Desulfovibrionaceae</taxon>
        <taxon>Desulfobaculum</taxon>
    </lineage>
</organism>
<dbReference type="RefSeq" id="WP_167940050.1">
    <property type="nucleotide sequence ID" value="NZ_JAATJA010000001.1"/>
</dbReference>
<keyword evidence="6 7" id="KW-0472">Membrane</keyword>
<feature type="transmembrane region" description="Helical" evidence="7">
    <location>
        <begin position="147"/>
        <end position="164"/>
    </location>
</feature>
<feature type="transmembrane region" description="Helical" evidence="7">
    <location>
        <begin position="62"/>
        <end position="81"/>
    </location>
</feature>
<comment type="subcellular location">
    <subcellularLocation>
        <location evidence="1">Cell membrane</location>
        <topology evidence="1">Multi-pass membrane protein</topology>
    </subcellularLocation>
</comment>
<reference evidence="9 10" key="1">
    <citation type="submission" date="2020-03" db="EMBL/GenBank/DDBJ databases">
        <title>Genomic Encyclopedia of Type Strains, Phase IV (KMG-IV): sequencing the most valuable type-strain genomes for metagenomic binning, comparative biology and taxonomic classification.</title>
        <authorList>
            <person name="Goeker M."/>
        </authorList>
    </citation>
    <scope>NUCLEOTIDE SEQUENCE [LARGE SCALE GENOMIC DNA]</scope>
    <source>
        <strain evidence="9 10">DSM 24233</strain>
    </source>
</reference>
<accession>A0A846QE09</accession>
<evidence type="ECO:0000259" key="8">
    <source>
        <dbReference type="Pfam" id="PF03458"/>
    </source>
</evidence>
<feature type="domain" description="Glycine transporter" evidence="8">
    <location>
        <begin position="90"/>
        <end position="163"/>
    </location>
</feature>
<gene>
    <name evidence="9" type="ORF">GGQ74_000596</name>
</gene>
<keyword evidence="4 7" id="KW-0812">Transmembrane</keyword>
<evidence type="ECO:0000256" key="5">
    <source>
        <dbReference type="ARBA" id="ARBA00022989"/>
    </source>
</evidence>
<comment type="caution">
    <text evidence="9">The sequence shown here is derived from an EMBL/GenBank/DDBJ whole genome shotgun (WGS) entry which is preliminary data.</text>
</comment>
<dbReference type="Proteomes" id="UP000580856">
    <property type="component" value="Unassembled WGS sequence"/>
</dbReference>